<feature type="transmembrane region" description="Helical" evidence="2">
    <location>
        <begin position="48"/>
        <end position="68"/>
    </location>
</feature>
<accession>A0ABW0ZHU5</accession>
<keyword evidence="2" id="KW-0812">Transmembrane</keyword>
<feature type="region of interest" description="Disordered" evidence="1">
    <location>
        <begin position="1"/>
        <end position="33"/>
    </location>
</feature>
<reference evidence="4" key="1">
    <citation type="journal article" date="2019" name="Int. J. Syst. Evol. Microbiol.">
        <title>The Global Catalogue of Microorganisms (GCM) 10K type strain sequencing project: providing services to taxonomists for standard genome sequencing and annotation.</title>
        <authorList>
            <consortium name="The Broad Institute Genomics Platform"/>
            <consortium name="The Broad Institute Genome Sequencing Center for Infectious Disease"/>
            <person name="Wu L."/>
            <person name="Ma J."/>
        </authorList>
    </citation>
    <scope>NUCLEOTIDE SEQUENCE [LARGE SCALE GENOMIC DNA]</scope>
    <source>
        <strain evidence="4">YIM 94188</strain>
    </source>
</reference>
<evidence type="ECO:0000313" key="3">
    <source>
        <dbReference type="EMBL" id="MFC5729608.1"/>
    </source>
</evidence>
<proteinExistence type="predicted"/>
<organism evidence="3 4">
    <name type="scientific">Nocardioides vastitatis</name>
    <dbReference type="NCBI Taxonomy" id="2568655"/>
    <lineage>
        <taxon>Bacteria</taxon>
        <taxon>Bacillati</taxon>
        <taxon>Actinomycetota</taxon>
        <taxon>Actinomycetes</taxon>
        <taxon>Propionibacteriales</taxon>
        <taxon>Nocardioidaceae</taxon>
        <taxon>Nocardioides</taxon>
    </lineage>
</organism>
<gene>
    <name evidence="3" type="ORF">ACFPQB_11830</name>
</gene>
<dbReference type="Proteomes" id="UP001596072">
    <property type="component" value="Unassembled WGS sequence"/>
</dbReference>
<dbReference type="RefSeq" id="WP_136436947.1">
    <property type="nucleotide sequence ID" value="NZ_JBHSNS010000005.1"/>
</dbReference>
<sequence length="72" mass="7954">MDDLTPSSERHRRHLLSPQTVTRSADTSHDADLTRRHGQGNGVRMHSIYFAAVSLTALVLLIVAIAVATMRM</sequence>
<comment type="caution">
    <text evidence="3">The sequence shown here is derived from an EMBL/GenBank/DDBJ whole genome shotgun (WGS) entry which is preliminary data.</text>
</comment>
<keyword evidence="2" id="KW-0472">Membrane</keyword>
<keyword evidence="2" id="KW-1133">Transmembrane helix</keyword>
<evidence type="ECO:0000256" key="1">
    <source>
        <dbReference type="SAM" id="MobiDB-lite"/>
    </source>
</evidence>
<evidence type="ECO:0000313" key="4">
    <source>
        <dbReference type="Proteomes" id="UP001596072"/>
    </source>
</evidence>
<dbReference type="EMBL" id="JBHSNS010000005">
    <property type="protein sequence ID" value="MFC5729608.1"/>
    <property type="molecule type" value="Genomic_DNA"/>
</dbReference>
<evidence type="ECO:0000256" key="2">
    <source>
        <dbReference type="SAM" id="Phobius"/>
    </source>
</evidence>
<keyword evidence="4" id="KW-1185">Reference proteome</keyword>
<protein>
    <submittedName>
        <fullName evidence="3">Uncharacterized protein</fullName>
    </submittedName>
</protein>
<name>A0ABW0ZHU5_9ACTN</name>